<dbReference type="InterPro" id="IPR036721">
    <property type="entry name" value="RCK_C_sf"/>
</dbReference>
<evidence type="ECO:0000313" key="2">
    <source>
        <dbReference type="EMBL" id="UWM53029.1"/>
    </source>
</evidence>
<organism evidence="2 3">
    <name type="scientific">Salinirubellus salinus</name>
    <dbReference type="NCBI Taxonomy" id="1364945"/>
    <lineage>
        <taxon>Archaea</taxon>
        <taxon>Methanobacteriati</taxon>
        <taxon>Methanobacteriota</taxon>
        <taxon>Stenosarchaea group</taxon>
        <taxon>Halobacteria</taxon>
        <taxon>Halobacteriales</taxon>
        <taxon>Natronomonadaceae</taxon>
        <taxon>Salinirubellus</taxon>
    </lineage>
</organism>
<feature type="domain" description="RCK C-terminal" evidence="1">
    <location>
        <begin position="73"/>
        <end position="158"/>
    </location>
</feature>
<dbReference type="GO" id="GO:0006813">
    <property type="term" value="P:potassium ion transport"/>
    <property type="evidence" value="ECO:0007669"/>
    <property type="project" value="InterPro"/>
</dbReference>
<dbReference type="SUPFAM" id="SSF116726">
    <property type="entry name" value="TrkA C-terminal domain-like"/>
    <property type="match status" value="1"/>
</dbReference>
<dbReference type="RefSeq" id="WP_260592024.1">
    <property type="nucleotide sequence ID" value="NZ_CP104003.1"/>
</dbReference>
<keyword evidence="3" id="KW-1185">Reference proteome</keyword>
<accession>A0A9E7U9N6</accession>
<gene>
    <name evidence="2" type="ORF">N0B31_12810</name>
</gene>
<reference evidence="2" key="1">
    <citation type="submission" date="2022-09" db="EMBL/GenBank/DDBJ databases">
        <title>Diverse halophilic archaea isolated from saline environments.</title>
        <authorList>
            <person name="Cui H.-L."/>
        </authorList>
    </citation>
    <scope>NUCLEOTIDE SEQUENCE</scope>
    <source>
        <strain evidence="2">ZS-35-S2</strain>
    </source>
</reference>
<dbReference type="Pfam" id="PF02080">
    <property type="entry name" value="TrkA_C"/>
    <property type="match status" value="1"/>
</dbReference>
<dbReference type="InterPro" id="IPR006037">
    <property type="entry name" value="RCK_C"/>
</dbReference>
<dbReference type="GO" id="GO:0008324">
    <property type="term" value="F:monoatomic cation transmembrane transporter activity"/>
    <property type="evidence" value="ECO:0007669"/>
    <property type="project" value="InterPro"/>
</dbReference>
<evidence type="ECO:0000259" key="1">
    <source>
        <dbReference type="PROSITE" id="PS51202"/>
    </source>
</evidence>
<dbReference type="PROSITE" id="PS51202">
    <property type="entry name" value="RCK_C"/>
    <property type="match status" value="1"/>
</dbReference>
<dbReference type="Pfam" id="PF25991">
    <property type="entry name" value="KhtT_N"/>
    <property type="match status" value="1"/>
</dbReference>
<dbReference type="PANTHER" id="PTHR30445">
    <property type="entry name" value="K(+)_H(+) ANTIPORTER SUBUNIT KHTT"/>
    <property type="match status" value="1"/>
</dbReference>
<dbReference type="Gene3D" id="3.30.70.1450">
    <property type="entry name" value="Regulator of K+ conductance, C-terminal domain"/>
    <property type="match status" value="1"/>
</dbReference>
<proteinExistence type="predicted"/>
<dbReference type="KEGG" id="ssai:N0B31_12810"/>
<protein>
    <submittedName>
        <fullName evidence="2">Potassium transporter TrkA</fullName>
    </submittedName>
</protein>
<dbReference type="GeneID" id="74943318"/>
<dbReference type="AlphaFoldDB" id="A0A9E7U9N6"/>
<dbReference type="InterPro" id="IPR058776">
    <property type="entry name" value="KhtT-like_N"/>
</dbReference>
<evidence type="ECO:0000313" key="3">
    <source>
        <dbReference type="Proteomes" id="UP001057580"/>
    </source>
</evidence>
<dbReference type="Proteomes" id="UP001057580">
    <property type="component" value="Chromosome"/>
</dbReference>
<dbReference type="PIRSF" id="PIRSF005028">
    <property type="entry name" value="KhtT"/>
    <property type="match status" value="1"/>
</dbReference>
<dbReference type="EMBL" id="CP104003">
    <property type="protein sequence ID" value="UWM53029.1"/>
    <property type="molecule type" value="Genomic_DNA"/>
</dbReference>
<dbReference type="InterPro" id="IPR026278">
    <property type="entry name" value="KhtT"/>
</dbReference>
<sequence length="158" mass="17420">MTVYETDVPGVGKKFELDVEDDARAVVLLHHDGRVEVFRRSNPDADSEKVFDLTRGEANRLGSILEGAYFEAVSTDELQVPLGDAFIEWVDIDEDSQVAGQTLVESDLRNVTGVSVIAVQRGEETIPNPDPEFQVEAGDILVTLGNREQQADFAARCR</sequence>
<dbReference type="InterPro" id="IPR050144">
    <property type="entry name" value="AAE_transporter"/>
</dbReference>
<name>A0A9E7U9N6_9EURY</name>
<dbReference type="PANTHER" id="PTHR30445:SF8">
    <property type="entry name" value="K(+)_H(+) ANTIPORTER SUBUNIT KHTT"/>
    <property type="match status" value="1"/>
</dbReference>